<reference evidence="10 11" key="1">
    <citation type="submission" date="2022-02" db="EMBL/GenBank/DDBJ databases">
        <title>Description of Brenneria tiliae sp. nov. isolated from symptomatic Tilia x moltkei and Tilia x europaea trees in the UK.</title>
        <authorList>
            <person name="Kile H."/>
        </authorList>
    </citation>
    <scope>NUCLEOTIDE SEQUENCE [LARGE SCALE GENOMIC DNA]</scope>
    <source>
        <strain evidence="10 11">MC1SB4.1</strain>
    </source>
</reference>
<dbReference type="Gene3D" id="3.40.50.300">
    <property type="entry name" value="P-loop containing nucleotide triphosphate hydrolases"/>
    <property type="match status" value="1"/>
</dbReference>
<dbReference type="SUPFAM" id="SSF90123">
    <property type="entry name" value="ABC transporter transmembrane region"/>
    <property type="match status" value="1"/>
</dbReference>
<evidence type="ECO:0000256" key="3">
    <source>
        <dbReference type="ARBA" id="ARBA00022741"/>
    </source>
</evidence>
<dbReference type="InterPro" id="IPR003593">
    <property type="entry name" value="AAA+_ATPase"/>
</dbReference>
<evidence type="ECO:0000256" key="5">
    <source>
        <dbReference type="ARBA" id="ARBA00022989"/>
    </source>
</evidence>
<feature type="transmembrane region" description="Helical" evidence="7">
    <location>
        <begin position="61"/>
        <end position="81"/>
    </location>
</feature>
<evidence type="ECO:0000256" key="6">
    <source>
        <dbReference type="ARBA" id="ARBA00023136"/>
    </source>
</evidence>
<dbReference type="PROSITE" id="PS00211">
    <property type="entry name" value="ABC_TRANSPORTER_1"/>
    <property type="match status" value="1"/>
</dbReference>
<dbReference type="Gene3D" id="1.20.1560.10">
    <property type="entry name" value="ABC transporter type 1, transmembrane domain"/>
    <property type="match status" value="1"/>
</dbReference>
<feature type="transmembrane region" description="Helical" evidence="7">
    <location>
        <begin position="164"/>
        <end position="186"/>
    </location>
</feature>
<dbReference type="InterPro" id="IPR027417">
    <property type="entry name" value="P-loop_NTPase"/>
</dbReference>
<evidence type="ECO:0000313" key="10">
    <source>
        <dbReference type="EMBL" id="MCL2892020.1"/>
    </source>
</evidence>
<keyword evidence="3" id="KW-0547">Nucleotide-binding</keyword>
<dbReference type="Pfam" id="PF00005">
    <property type="entry name" value="ABC_tran"/>
    <property type="match status" value="1"/>
</dbReference>
<evidence type="ECO:0000256" key="4">
    <source>
        <dbReference type="ARBA" id="ARBA00022840"/>
    </source>
</evidence>
<dbReference type="EMBL" id="JAKPBZ010000106">
    <property type="protein sequence ID" value="MCL2892020.1"/>
    <property type="molecule type" value="Genomic_DNA"/>
</dbReference>
<dbReference type="InterPro" id="IPR011527">
    <property type="entry name" value="ABC1_TM_dom"/>
</dbReference>
<protein>
    <submittedName>
        <fullName evidence="10">ABC transporter ATP-binding protein/permease</fullName>
    </submittedName>
</protein>
<keyword evidence="6 7" id="KW-0472">Membrane</keyword>
<feature type="domain" description="ABC transporter" evidence="8">
    <location>
        <begin position="339"/>
        <end position="574"/>
    </location>
</feature>
<sequence length="587" mass="64655">MNNTSLPPFWRMLLTPVRPQRSRLAATLLAGLAAQGGTLCCLALGGWLCTLALSHPQVGQFIKGIIALALAVVFTSIARWAQAWFSHDLAFSLIETLQMGIYDGLERATPGHTVQRRLGDVAATATSDAELMEHFYAHMLVDYVIALVIPFVTLVLLFEIHPWLAATLFPFLLLLLIAPRLLLLAASDQGKAVMTEKSQLNSQLLEMIQGWRDVQLFGAQKRFQQQLHERTRRLNLAQCRYGTRVGLEQALLDMLVAMALLALVGVSLQLMVREVIVAQQLPFILAVSTGALLPLMDVSHNGTRWGALKASAERIFLLQQLPATIQSEGKMLRPASERIAFQHVTFRYEQQGPDILYDLTLTIEPGERIAIAGASGSGKTTLAHLLLRFYDVVSGHIRLGGVDLRDIELTTLRHHIAWVPQDSWLFNDSVANNIRLGRPSASLEAVKEAARLAQADKFITALQDGYDTQCSNGGQTFSGGQRQRIALARALLIDAPILLLDEASSSLDTENERHIFAVLDALPARHTIITIAHRLSVLQRADRILMLAQGRIVETGNHQMLLQQQGAYAALVATLNASSSLEEHFID</sequence>
<dbReference type="GO" id="GO:0005524">
    <property type="term" value="F:ATP binding"/>
    <property type="evidence" value="ECO:0007669"/>
    <property type="project" value="UniProtKB-KW"/>
</dbReference>
<dbReference type="PROSITE" id="PS50893">
    <property type="entry name" value="ABC_TRANSPORTER_2"/>
    <property type="match status" value="1"/>
</dbReference>
<evidence type="ECO:0000256" key="1">
    <source>
        <dbReference type="ARBA" id="ARBA00004651"/>
    </source>
</evidence>
<feature type="transmembrane region" description="Helical" evidence="7">
    <location>
        <begin position="250"/>
        <end position="270"/>
    </location>
</feature>
<dbReference type="SMART" id="SM00382">
    <property type="entry name" value="AAA"/>
    <property type="match status" value="1"/>
</dbReference>
<dbReference type="InterPro" id="IPR003439">
    <property type="entry name" value="ABC_transporter-like_ATP-bd"/>
</dbReference>
<dbReference type="InterPro" id="IPR036640">
    <property type="entry name" value="ABC1_TM_sf"/>
</dbReference>
<accession>A0ABT0MQ99</accession>
<dbReference type="SUPFAM" id="SSF52540">
    <property type="entry name" value="P-loop containing nucleoside triphosphate hydrolases"/>
    <property type="match status" value="1"/>
</dbReference>
<name>A0ABT0MQ99_9GAMM</name>
<gene>
    <name evidence="10" type="ORF">MFP26_04810</name>
</gene>
<evidence type="ECO:0000256" key="7">
    <source>
        <dbReference type="SAM" id="Phobius"/>
    </source>
</evidence>
<comment type="caution">
    <text evidence="10">The sequence shown here is derived from an EMBL/GenBank/DDBJ whole genome shotgun (WGS) entry which is preliminary data.</text>
</comment>
<dbReference type="PROSITE" id="PS50929">
    <property type="entry name" value="ABC_TM1F"/>
    <property type="match status" value="1"/>
</dbReference>
<keyword evidence="11" id="KW-1185">Reference proteome</keyword>
<dbReference type="PANTHER" id="PTHR43394">
    <property type="entry name" value="ATP-DEPENDENT PERMEASE MDL1, MITOCHONDRIAL"/>
    <property type="match status" value="1"/>
</dbReference>
<evidence type="ECO:0000259" key="9">
    <source>
        <dbReference type="PROSITE" id="PS50929"/>
    </source>
</evidence>
<proteinExistence type="predicted"/>
<evidence type="ECO:0000256" key="2">
    <source>
        <dbReference type="ARBA" id="ARBA00022692"/>
    </source>
</evidence>
<comment type="subcellular location">
    <subcellularLocation>
        <location evidence="1">Cell membrane</location>
        <topology evidence="1">Multi-pass membrane protein</topology>
    </subcellularLocation>
</comment>
<keyword evidence="4 10" id="KW-0067">ATP-binding</keyword>
<organism evidence="10 11">
    <name type="scientific">Brenneria tiliae</name>
    <dbReference type="NCBI Taxonomy" id="2914984"/>
    <lineage>
        <taxon>Bacteria</taxon>
        <taxon>Pseudomonadati</taxon>
        <taxon>Pseudomonadota</taxon>
        <taxon>Gammaproteobacteria</taxon>
        <taxon>Enterobacterales</taxon>
        <taxon>Pectobacteriaceae</taxon>
        <taxon>Brenneria</taxon>
    </lineage>
</organism>
<evidence type="ECO:0000313" key="11">
    <source>
        <dbReference type="Proteomes" id="UP001203069"/>
    </source>
</evidence>
<feature type="domain" description="ABC transmembrane type-1" evidence="9">
    <location>
        <begin position="25"/>
        <end position="307"/>
    </location>
</feature>
<dbReference type="InterPro" id="IPR017871">
    <property type="entry name" value="ABC_transporter-like_CS"/>
</dbReference>
<dbReference type="PANTHER" id="PTHR43394:SF1">
    <property type="entry name" value="ATP-BINDING CASSETTE SUB-FAMILY B MEMBER 10, MITOCHONDRIAL"/>
    <property type="match status" value="1"/>
</dbReference>
<keyword evidence="2 7" id="KW-0812">Transmembrane</keyword>
<feature type="transmembrane region" description="Helical" evidence="7">
    <location>
        <begin position="140"/>
        <end position="158"/>
    </location>
</feature>
<keyword evidence="5 7" id="KW-1133">Transmembrane helix</keyword>
<evidence type="ECO:0000259" key="8">
    <source>
        <dbReference type="PROSITE" id="PS50893"/>
    </source>
</evidence>
<dbReference type="Pfam" id="PF00664">
    <property type="entry name" value="ABC_membrane"/>
    <property type="match status" value="1"/>
</dbReference>
<dbReference type="RefSeq" id="WP_249243831.1">
    <property type="nucleotide sequence ID" value="NZ_JAKPBZ010000106.1"/>
</dbReference>
<dbReference type="Proteomes" id="UP001203069">
    <property type="component" value="Unassembled WGS sequence"/>
</dbReference>
<dbReference type="InterPro" id="IPR039421">
    <property type="entry name" value="Type_1_exporter"/>
</dbReference>